<dbReference type="AlphaFoldDB" id="A0A2N5Q3M1"/>
<dbReference type="Proteomes" id="UP001297370">
    <property type="component" value="Unassembled WGS sequence"/>
</dbReference>
<evidence type="ECO:0000313" key="4">
    <source>
        <dbReference type="EMBL" id="RGT40458.1"/>
    </source>
</evidence>
<organism evidence="3 6">
    <name type="scientific">Mediterraneibacter gnavus</name>
    <name type="common">Ruminococcus gnavus</name>
    <dbReference type="NCBI Taxonomy" id="33038"/>
    <lineage>
        <taxon>Bacteria</taxon>
        <taxon>Bacillati</taxon>
        <taxon>Bacillota</taxon>
        <taxon>Clostridia</taxon>
        <taxon>Lachnospirales</taxon>
        <taxon>Lachnospiraceae</taxon>
        <taxon>Mediterraneibacter</taxon>
    </lineage>
</organism>
<comment type="caution">
    <text evidence="3">The sequence shown here is derived from an EMBL/GenBank/DDBJ whole genome shotgun (WGS) entry which is preliminary data.</text>
</comment>
<keyword evidence="1" id="KW-0812">Transmembrane</keyword>
<dbReference type="EMBL" id="QSIR01000046">
    <property type="protein sequence ID" value="RHD00301.1"/>
    <property type="molecule type" value="Genomic_DNA"/>
</dbReference>
<evidence type="ECO:0000313" key="8">
    <source>
        <dbReference type="Proteomes" id="UP000284472"/>
    </source>
</evidence>
<evidence type="ECO:0000313" key="3">
    <source>
        <dbReference type="EMBL" id="PLT89124.1"/>
    </source>
</evidence>
<evidence type="ECO:0000256" key="1">
    <source>
        <dbReference type="SAM" id="Phobius"/>
    </source>
</evidence>
<protein>
    <submittedName>
        <fullName evidence="3">Uncharacterized protein</fullName>
    </submittedName>
</protein>
<keyword evidence="1" id="KW-1133">Transmembrane helix</keyword>
<reference evidence="2" key="3">
    <citation type="submission" date="2021-10" db="EMBL/GenBank/DDBJ databases">
        <title>Collection of gut derived symbiotic bacterial strains cultured from healthy donors.</title>
        <authorList>
            <person name="Lin H."/>
            <person name="Littmann E."/>
            <person name="Claire K."/>
            <person name="Pamer E."/>
        </authorList>
    </citation>
    <scope>NUCLEOTIDE SEQUENCE</scope>
    <source>
        <strain evidence="2">MSK.23.18</strain>
    </source>
</reference>
<dbReference type="Proteomes" id="UP000283834">
    <property type="component" value="Unassembled WGS sequence"/>
</dbReference>
<evidence type="ECO:0000313" key="2">
    <source>
        <dbReference type="EMBL" id="MCB5619911.1"/>
    </source>
</evidence>
<proteinExistence type="predicted"/>
<reference evidence="7 8" key="2">
    <citation type="submission" date="2018-08" db="EMBL/GenBank/DDBJ databases">
        <title>A genome reference for cultivated species of the human gut microbiota.</title>
        <authorList>
            <person name="Zou Y."/>
            <person name="Xue W."/>
            <person name="Luo G."/>
        </authorList>
    </citation>
    <scope>NUCLEOTIDE SEQUENCE [LARGE SCALE GENOMIC DNA]</scope>
    <source>
        <strain evidence="4 7">AF19-16AC</strain>
        <strain evidence="5 8">AM32-6</strain>
    </source>
</reference>
<feature type="transmembrane region" description="Helical" evidence="1">
    <location>
        <begin position="6"/>
        <end position="36"/>
    </location>
</feature>
<reference evidence="3 6" key="1">
    <citation type="journal article" date="2017" name="Genome Med.">
        <title>A novel Ruminococcus gnavus clade enriched in inflammatory bowel disease patients.</title>
        <authorList>
            <person name="Hall A.B."/>
            <person name="Yassour M."/>
            <person name="Sauk J."/>
            <person name="Garner A."/>
            <person name="Jiang X."/>
            <person name="Arthur T."/>
            <person name="Lagoudas G.K."/>
            <person name="Vatanen T."/>
            <person name="Fornelos N."/>
            <person name="Wilson R."/>
            <person name="Bertha M."/>
            <person name="Cohen M."/>
            <person name="Garber J."/>
            <person name="Khalili H."/>
            <person name="Gevers D."/>
            <person name="Ananthakrishnan A.N."/>
            <person name="Kugathasan S."/>
            <person name="Lander E.S."/>
            <person name="Blainey P."/>
            <person name="Vlamakis H."/>
            <person name="Xavier R.J."/>
            <person name="Huttenhower C."/>
        </authorList>
    </citation>
    <scope>NUCLEOTIDE SEQUENCE [LARGE SCALE GENOMIC DNA]</scope>
    <source>
        <strain evidence="3 6">RJX1128</strain>
    </source>
</reference>
<gene>
    <name evidence="3" type="ORF">CDL20_01595</name>
    <name evidence="5" type="ORF">DW812_17370</name>
    <name evidence="4" type="ORF">DWX36_04360</name>
    <name evidence="2" type="ORF">LIQ08_12215</name>
</gene>
<dbReference type="EMBL" id="QRWQ01000003">
    <property type="protein sequence ID" value="RGT40458.1"/>
    <property type="molecule type" value="Genomic_DNA"/>
</dbReference>
<evidence type="ECO:0000313" key="7">
    <source>
        <dbReference type="Proteomes" id="UP000283834"/>
    </source>
</evidence>
<keyword evidence="1" id="KW-0472">Membrane</keyword>
<evidence type="ECO:0000313" key="5">
    <source>
        <dbReference type="EMBL" id="RHD00301.1"/>
    </source>
</evidence>
<sequence>MFISILIVSAMVIILNLISVTGVLCFVLYLAAYWVIGYHILKKAGKDKLRLVFRKFFEHVLQQIHSGKLFDGKMFMDVAD</sequence>
<dbReference type="Proteomes" id="UP000234840">
    <property type="component" value="Unassembled WGS sequence"/>
</dbReference>
<evidence type="ECO:0000313" key="6">
    <source>
        <dbReference type="Proteomes" id="UP000234840"/>
    </source>
</evidence>
<dbReference type="Proteomes" id="UP000284472">
    <property type="component" value="Unassembled WGS sequence"/>
</dbReference>
<name>A0A2N5Q3M1_MEDGN</name>
<dbReference type="EMBL" id="JAJBOM010000017">
    <property type="protein sequence ID" value="MCB5619911.1"/>
    <property type="molecule type" value="Genomic_DNA"/>
</dbReference>
<dbReference type="RefSeq" id="WP_101881878.1">
    <property type="nucleotide sequence ID" value="NZ_BAABXJ010000001.1"/>
</dbReference>
<accession>A0A2N5Q3M1</accession>
<dbReference type="EMBL" id="NIHW01000002">
    <property type="protein sequence ID" value="PLT89124.1"/>
    <property type="molecule type" value="Genomic_DNA"/>
</dbReference>